<evidence type="ECO:0000256" key="5">
    <source>
        <dbReference type="PIRSR" id="PIRSR000097-2"/>
    </source>
</evidence>
<organism evidence="8 9">
    <name type="scientific">Candidatus Ornithocaccomicrobium faecavium</name>
    <dbReference type="NCBI Taxonomy" id="2840890"/>
    <lineage>
        <taxon>Bacteria</taxon>
        <taxon>Bacillati</taxon>
        <taxon>Bacillota</taxon>
        <taxon>Clostridia</taxon>
        <taxon>Candidatus Ornithocaccomicrobium</taxon>
    </lineage>
</organism>
<dbReference type="FunFam" id="3.20.20.100:FF:000015">
    <property type="entry name" value="Oxidoreductase, aldo/keto reductase family"/>
    <property type="match status" value="1"/>
</dbReference>
<dbReference type="Proteomes" id="UP000886884">
    <property type="component" value="Unassembled WGS sequence"/>
</dbReference>
<keyword evidence="2" id="KW-0521">NADP</keyword>
<dbReference type="GO" id="GO:0016616">
    <property type="term" value="F:oxidoreductase activity, acting on the CH-OH group of donors, NAD or NADP as acceptor"/>
    <property type="evidence" value="ECO:0007669"/>
    <property type="project" value="UniProtKB-ARBA"/>
</dbReference>
<dbReference type="InterPro" id="IPR036812">
    <property type="entry name" value="NAD(P)_OxRdtase_dom_sf"/>
</dbReference>
<evidence type="ECO:0000256" key="4">
    <source>
        <dbReference type="PIRSR" id="PIRSR000097-1"/>
    </source>
</evidence>
<dbReference type="AlphaFoldDB" id="A0A9D1P8H4"/>
<dbReference type="InterPro" id="IPR020471">
    <property type="entry name" value="AKR"/>
</dbReference>
<dbReference type="PANTHER" id="PTHR43827:SF3">
    <property type="entry name" value="NADP-DEPENDENT OXIDOREDUCTASE DOMAIN-CONTAINING PROTEIN"/>
    <property type="match status" value="1"/>
</dbReference>
<dbReference type="Pfam" id="PF00248">
    <property type="entry name" value="Aldo_ket_red"/>
    <property type="match status" value="1"/>
</dbReference>
<dbReference type="CDD" id="cd19133">
    <property type="entry name" value="AKR_AKR5F1"/>
    <property type="match status" value="1"/>
</dbReference>
<proteinExistence type="inferred from homology"/>
<keyword evidence="3" id="KW-0560">Oxidoreductase</keyword>
<protein>
    <submittedName>
        <fullName evidence="8">Aldo/keto reductase</fullName>
    </submittedName>
</protein>
<dbReference type="Gene3D" id="3.20.20.100">
    <property type="entry name" value="NADP-dependent oxidoreductase domain"/>
    <property type="match status" value="1"/>
</dbReference>
<dbReference type="PANTHER" id="PTHR43827">
    <property type="entry name" value="2,5-DIKETO-D-GLUCONIC ACID REDUCTASE"/>
    <property type="match status" value="1"/>
</dbReference>
<accession>A0A9D1P8H4</accession>
<sequence length="287" mass="31681">MKMETVKLNDGVEIPVYGFGTYQIPADGSTYRAVREALDFGIRHIDTAAAYFNEQEVGQAIRESGVPREEIFLTSKLWLQDYGYEPAKKGIAASLRKLGLDYMDLYLIHQPYGDVPGAWKAMEEAKAAGKIRSIGVSNMTPKIWNQFVPQFATLPSVNQVEFNPYYQQKEIRKIMAAAGVQLEGWGPLGQGNKAMLADPVIQEIAGAHGKDAGQVVLRFEIQEGAIVFPKSTNPQRIQSNMDIFDFALTAQEMDALRALDRGKGIHDPDAPGVAEFLASAFDIHAND</sequence>
<evidence type="ECO:0000256" key="3">
    <source>
        <dbReference type="ARBA" id="ARBA00023002"/>
    </source>
</evidence>
<evidence type="ECO:0000256" key="6">
    <source>
        <dbReference type="PIRSR" id="PIRSR000097-3"/>
    </source>
</evidence>
<dbReference type="InterPro" id="IPR023210">
    <property type="entry name" value="NADP_OxRdtase_dom"/>
</dbReference>
<feature type="site" description="Lowers pKa of active site Tyr" evidence="6">
    <location>
        <position position="76"/>
    </location>
</feature>
<evidence type="ECO:0000256" key="2">
    <source>
        <dbReference type="ARBA" id="ARBA00022857"/>
    </source>
</evidence>
<dbReference type="EMBL" id="DVOT01000196">
    <property type="protein sequence ID" value="HIV28455.1"/>
    <property type="molecule type" value="Genomic_DNA"/>
</dbReference>
<evidence type="ECO:0000256" key="1">
    <source>
        <dbReference type="ARBA" id="ARBA00007905"/>
    </source>
</evidence>
<evidence type="ECO:0000313" key="8">
    <source>
        <dbReference type="EMBL" id="HIV28455.1"/>
    </source>
</evidence>
<comment type="caution">
    <text evidence="8">The sequence shown here is derived from an EMBL/GenBank/DDBJ whole genome shotgun (WGS) entry which is preliminary data.</text>
</comment>
<evidence type="ECO:0000313" key="9">
    <source>
        <dbReference type="Proteomes" id="UP000886884"/>
    </source>
</evidence>
<dbReference type="PIRSF" id="PIRSF000097">
    <property type="entry name" value="AKR"/>
    <property type="match status" value="1"/>
</dbReference>
<reference evidence="8" key="2">
    <citation type="journal article" date="2021" name="PeerJ">
        <title>Extensive microbial diversity within the chicken gut microbiome revealed by metagenomics and culture.</title>
        <authorList>
            <person name="Gilroy R."/>
            <person name="Ravi A."/>
            <person name="Getino M."/>
            <person name="Pursley I."/>
            <person name="Horton D.L."/>
            <person name="Alikhan N.F."/>
            <person name="Baker D."/>
            <person name="Gharbi K."/>
            <person name="Hall N."/>
            <person name="Watson M."/>
            <person name="Adriaenssens E.M."/>
            <person name="Foster-Nyarko E."/>
            <person name="Jarju S."/>
            <person name="Secka A."/>
            <person name="Antonio M."/>
            <person name="Oren A."/>
            <person name="Chaudhuri R.R."/>
            <person name="La Ragione R."/>
            <person name="Hildebrand F."/>
            <person name="Pallen M.J."/>
        </authorList>
    </citation>
    <scope>NUCLEOTIDE SEQUENCE</scope>
    <source>
        <strain evidence="8">CHK183-6373</strain>
    </source>
</reference>
<feature type="domain" description="NADP-dependent oxidoreductase" evidence="7">
    <location>
        <begin position="19"/>
        <end position="260"/>
    </location>
</feature>
<evidence type="ECO:0000259" key="7">
    <source>
        <dbReference type="Pfam" id="PF00248"/>
    </source>
</evidence>
<dbReference type="SUPFAM" id="SSF51430">
    <property type="entry name" value="NAD(P)-linked oxidoreductase"/>
    <property type="match status" value="1"/>
</dbReference>
<comment type="similarity">
    <text evidence="1">Belongs to the aldo/keto reductase family.</text>
</comment>
<name>A0A9D1P8H4_9FIRM</name>
<feature type="binding site" evidence="5">
    <location>
        <position position="109"/>
    </location>
    <ligand>
        <name>substrate</name>
    </ligand>
</feature>
<feature type="active site" description="Proton donor" evidence="4">
    <location>
        <position position="51"/>
    </location>
</feature>
<gene>
    <name evidence="8" type="ORF">IAA64_10810</name>
</gene>
<dbReference type="PRINTS" id="PR00069">
    <property type="entry name" value="ALDKETRDTASE"/>
</dbReference>
<reference evidence="8" key="1">
    <citation type="submission" date="2020-10" db="EMBL/GenBank/DDBJ databases">
        <authorList>
            <person name="Gilroy R."/>
        </authorList>
    </citation>
    <scope>NUCLEOTIDE SEQUENCE</scope>
    <source>
        <strain evidence="8">CHK183-6373</strain>
    </source>
</reference>